<dbReference type="Proteomes" id="UP000640274">
    <property type="component" value="Unassembled WGS sequence"/>
</dbReference>
<name>A0A934J2Z3_9BACL</name>
<reference evidence="1" key="1">
    <citation type="submission" date="2020-12" db="EMBL/GenBank/DDBJ databases">
        <authorList>
            <person name="Huq M.A."/>
        </authorList>
    </citation>
    <scope>NUCLEOTIDE SEQUENCE</scope>
    <source>
        <strain evidence="1">MAHUQ-46</strain>
    </source>
</reference>
<sequence>MEELLRLLEVGSYQYFEELEGAYVCNLNEDKILIIKKIEKLDEINELVNRIPSVRNKIIREINNERNLENVEGNKIPMAKFLWDLYIIALHKVINPESKFHSEVLSRYERDRFIARKIIIQYEHEQELIDEFRRVVYPHKDLDRISLLGTYDSEPDINYEELDEFLKKVNILVDKEA</sequence>
<proteinExistence type="predicted"/>
<evidence type="ECO:0000313" key="1">
    <source>
        <dbReference type="EMBL" id="MBJ6361830.1"/>
    </source>
</evidence>
<accession>A0A934J2Z3</accession>
<evidence type="ECO:0000313" key="2">
    <source>
        <dbReference type="Proteomes" id="UP000640274"/>
    </source>
</evidence>
<dbReference type="RefSeq" id="WP_199019383.1">
    <property type="nucleotide sequence ID" value="NZ_JAELUP010000057.1"/>
</dbReference>
<gene>
    <name evidence="1" type="ORF">JFN88_11190</name>
</gene>
<keyword evidence="2" id="KW-1185">Reference proteome</keyword>
<dbReference type="AlphaFoldDB" id="A0A934J2Z3"/>
<protein>
    <submittedName>
        <fullName evidence="1">Uncharacterized protein</fullName>
    </submittedName>
</protein>
<organism evidence="1 2">
    <name type="scientific">Paenibacillus roseus</name>
    <dbReference type="NCBI Taxonomy" id="2798579"/>
    <lineage>
        <taxon>Bacteria</taxon>
        <taxon>Bacillati</taxon>
        <taxon>Bacillota</taxon>
        <taxon>Bacilli</taxon>
        <taxon>Bacillales</taxon>
        <taxon>Paenibacillaceae</taxon>
        <taxon>Paenibacillus</taxon>
    </lineage>
</organism>
<comment type="caution">
    <text evidence="1">The sequence shown here is derived from an EMBL/GenBank/DDBJ whole genome shotgun (WGS) entry which is preliminary data.</text>
</comment>
<dbReference type="EMBL" id="JAELUP010000057">
    <property type="protein sequence ID" value="MBJ6361830.1"/>
    <property type="molecule type" value="Genomic_DNA"/>
</dbReference>